<dbReference type="CDD" id="cd06582">
    <property type="entry name" value="TM_PBP1_LivH_like"/>
    <property type="match status" value="1"/>
</dbReference>
<feature type="transmembrane region" description="Helical" evidence="10">
    <location>
        <begin position="74"/>
        <end position="97"/>
    </location>
</feature>
<keyword evidence="3" id="KW-1003">Cell membrane</keyword>
<keyword evidence="5 10" id="KW-0812">Transmembrane</keyword>
<evidence type="ECO:0000256" key="3">
    <source>
        <dbReference type="ARBA" id="ARBA00022475"/>
    </source>
</evidence>
<feature type="transmembrane region" description="Helical" evidence="10">
    <location>
        <begin position="42"/>
        <end position="62"/>
    </location>
</feature>
<feature type="transmembrane region" description="Helical" evidence="10">
    <location>
        <begin position="152"/>
        <end position="178"/>
    </location>
</feature>
<gene>
    <name evidence="11" type="primary">livH_4</name>
    <name evidence="11" type="ORF">SDC9_04650</name>
</gene>
<name>A0A644SZ70_9ZZZZ</name>
<dbReference type="GO" id="GO:0005886">
    <property type="term" value="C:plasma membrane"/>
    <property type="evidence" value="ECO:0007669"/>
    <property type="project" value="UniProtKB-SubCell"/>
</dbReference>
<dbReference type="InterPro" id="IPR052157">
    <property type="entry name" value="BCAA_transport_permease"/>
</dbReference>
<dbReference type="EMBL" id="VSSQ01000008">
    <property type="protein sequence ID" value="MPL59102.1"/>
    <property type="molecule type" value="Genomic_DNA"/>
</dbReference>
<feature type="transmembrane region" description="Helical" evidence="10">
    <location>
        <begin position="12"/>
        <end position="36"/>
    </location>
</feature>
<dbReference type="PANTHER" id="PTHR11795">
    <property type="entry name" value="BRANCHED-CHAIN AMINO ACID TRANSPORT SYSTEM PERMEASE PROTEIN LIVH"/>
    <property type="match status" value="1"/>
</dbReference>
<dbReference type="PANTHER" id="PTHR11795:SF371">
    <property type="entry name" value="HIGH-AFFINITY BRANCHED-CHAIN AMINO ACID TRANSPORT SYSTEM PERMEASE PROTEIN LIVH"/>
    <property type="match status" value="1"/>
</dbReference>
<keyword evidence="8 10" id="KW-0472">Membrane</keyword>
<reference evidence="11" key="1">
    <citation type="submission" date="2019-08" db="EMBL/GenBank/DDBJ databases">
        <authorList>
            <person name="Kucharzyk K."/>
            <person name="Murdoch R.W."/>
            <person name="Higgins S."/>
            <person name="Loffler F."/>
        </authorList>
    </citation>
    <scope>NUCLEOTIDE SEQUENCE</scope>
</reference>
<keyword evidence="2" id="KW-0813">Transport</keyword>
<keyword evidence="6" id="KW-0029">Amino-acid transport</keyword>
<evidence type="ECO:0000256" key="6">
    <source>
        <dbReference type="ARBA" id="ARBA00022970"/>
    </source>
</evidence>
<comment type="caution">
    <text evidence="11">The sequence shown here is derived from an EMBL/GenBank/DDBJ whole genome shotgun (WGS) entry which is preliminary data.</text>
</comment>
<feature type="transmembrane region" description="Helical" evidence="10">
    <location>
        <begin position="109"/>
        <end position="132"/>
    </location>
</feature>
<keyword evidence="4" id="KW-0997">Cell inner membrane</keyword>
<keyword evidence="7 10" id="KW-1133">Transmembrane helix</keyword>
<feature type="transmembrane region" description="Helical" evidence="10">
    <location>
        <begin position="274"/>
        <end position="297"/>
    </location>
</feature>
<evidence type="ECO:0000256" key="2">
    <source>
        <dbReference type="ARBA" id="ARBA00022448"/>
    </source>
</evidence>
<comment type="similarity">
    <text evidence="9">Belongs to the binding-protein-dependent transport system permease family. LivHM subfamily.</text>
</comment>
<evidence type="ECO:0000256" key="9">
    <source>
        <dbReference type="ARBA" id="ARBA00037998"/>
    </source>
</evidence>
<dbReference type="GO" id="GO:0042941">
    <property type="term" value="P:D-alanine transmembrane transport"/>
    <property type="evidence" value="ECO:0007669"/>
    <property type="project" value="TreeGrafter"/>
</dbReference>
<evidence type="ECO:0000256" key="1">
    <source>
        <dbReference type="ARBA" id="ARBA00004651"/>
    </source>
</evidence>
<dbReference type="GO" id="GO:0015188">
    <property type="term" value="F:L-isoleucine transmembrane transporter activity"/>
    <property type="evidence" value="ECO:0007669"/>
    <property type="project" value="TreeGrafter"/>
</dbReference>
<evidence type="ECO:0000256" key="7">
    <source>
        <dbReference type="ARBA" id="ARBA00022989"/>
    </source>
</evidence>
<dbReference type="GO" id="GO:1903806">
    <property type="term" value="P:L-isoleucine import across plasma membrane"/>
    <property type="evidence" value="ECO:0007669"/>
    <property type="project" value="TreeGrafter"/>
</dbReference>
<dbReference type="GO" id="GO:0005304">
    <property type="term" value="F:L-valine transmembrane transporter activity"/>
    <property type="evidence" value="ECO:0007669"/>
    <property type="project" value="TreeGrafter"/>
</dbReference>
<accession>A0A644SZ70</accession>
<evidence type="ECO:0000256" key="4">
    <source>
        <dbReference type="ARBA" id="ARBA00022519"/>
    </source>
</evidence>
<sequence length="311" mass="32988">MFFDKGRKVSTFIEQLVNGLTVGSFYALVALGYSMVYGVMKLINFAHGDLFALGAYLGYSLLTGATGRITASMGLWGGMAFTAFLVALSVALAGVLVERIAYRPVYPSGRLSLVVSALGMAIFIQNAVMAIWGSRPRAFPASVVPSLRFSLFGIPVTLLQVTILGISFALMLAIWLIVEKSSFGAAVRAAALDRETATLLGIDVRKVIFFVFALGPGLGGVAGLMNGLYYRAISFNMGWNYGLKAFTATILGGIGNIPGAMLGGLILGVVESLLAGYVSGAWKDVFVFILLIAILIFRPRGLLGEKTAEKV</sequence>
<organism evidence="11">
    <name type="scientific">bioreactor metagenome</name>
    <dbReference type="NCBI Taxonomy" id="1076179"/>
    <lineage>
        <taxon>unclassified sequences</taxon>
        <taxon>metagenomes</taxon>
        <taxon>ecological metagenomes</taxon>
    </lineage>
</organism>
<evidence type="ECO:0000256" key="10">
    <source>
        <dbReference type="SAM" id="Phobius"/>
    </source>
</evidence>
<dbReference type="InterPro" id="IPR001851">
    <property type="entry name" value="ABC_transp_permease"/>
</dbReference>
<evidence type="ECO:0000313" key="11">
    <source>
        <dbReference type="EMBL" id="MPL59102.1"/>
    </source>
</evidence>
<comment type="subcellular location">
    <subcellularLocation>
        <location evidence="1">Cell membrane</location>
        <topology evidence="1">Multi-pass membrane protein</topology>
    </subcellularLocation>
</comment>
<dbReference type="GO" id="GO:0015190">
    <property type="term" value="F:L-leucine transmembrane transporter activity"/>
    <property type="evidence" value="ECO:0007669"/>
    <property type="project" value="TreeGrafter"/>
</dbReference>
<evidence type="ECO:0000256" key="5">
    <source>
        <dbReference type="ARBA" id="ARBA00022692"/>
    </source>
</evidence>
<protein>
    <submittedName>
        <fullName evidence="11">High-affinity branched-chain amino acid transport system permease protein LivH</fullName>
    </submittedName>
</protein>
<feature type="transmembrane region" description="Helical" evidence="10">
    <location>
        <begin position="207"/>
        <end position="229"/>
    </location>
</feature>
<dbReference type="GO" id="GO:0015808">
    <property type="term" value="P:L-alanine transport"/>
    <property type="evidence" value="ECO:0007669"/>
    <property type="project" value="TreeGrafter"/>
</dbReference>
<dbReference type="GO" id="GO:0015192">
    <property type="term" value="F:L-phenylalanine transmembrane transporter activity"/>
    <property type="evidence" value="ECO:0007669"/>
    <property type="project" value="TreeGrafter"/>
</dbReference>
<proteinExistence type="inferred from homology"/>
<feature type="transmembrane region" description="Helical" evidence="10">
    <location>
        <begin position="241"/>
        <end position="268"/>
    </location>
</feature>
<dbReference type="AlphaFoldDB" id="A0A644SZ70"/>
<dbReference type="Pfam" id="PF02653">
    <property type="entry name" value="BPD_transp_2"/>
    <property type="match status" value="1"/>
</dbReference>
<evidence type="ECO:0000256" key="8">
    <source>
        <dbReference type="ARBA" id="ARBA00023136"/>
    </source>
</evidence>